<organism evidence="2 3">
    <name type="scientific">Ooceraea biroi</name>
    <name type="common">Clonal raider ant</name>
    <name type="synonym">Cerapachys biroi</name>
    <dbReference type="NCBI Taxonomy" id="2015173"/>
    <lineage>
        <taxon>Eukaryota</taxon>
        <taxon>Metazoa</taxon>
        <taxon>Ecdysozoa</taxon>
        <taxon>Arthropoda</taxon>
        <taxon>Hexapoda</taxon>
        <taxon>Insecta</taxon>
        <taxon>Pterygota</taxon>
        <taxon>Neoptera</taxon>
        <taxon>Endopterygota</taxon>
        <taxon>Hymenoptera</taxon>
        <taxon>Apocrita</taxon>
        <taxon>Aculeata</taxon>
        <taxon>Formicoidea</taxon>
        <taxon>Formicidae</taxon>
        <taxon>Dorylinae</taxon>
        <taxon>Ooceraea</taxon>
    </lineage>
</organism>
<dbReference type="Proteomes" id="UP000279307">
    <property type="component" value="Chromosome 5"/>
</dbReference>
<gene>
    <name evidence="2" type="ORF">DMN91_004874</name>
</gene>
<comment type="caution">
    <text evidence="2">The sequence shown here is derived from an EMBL/GenBank/DDBJ whole genome shotgun (WGS) entry which is preliminary data.</text>
</comment>
<sequence>MTWEASPGRSTARTSGDHEEEEEEEEEVLEEVKLGALLGSRRSLGSLLPPFSSPLLLAASGPTRTIRGPVRETNERHPSPLRPREPKRSFERCVPAHLFFIIFSSLPPLSPFSLLSCTLISSCVSNATNFTLFVLTERGPQRIFFNYFLAVMTQRDNVARDCWLSRLH</sequence>
<reference evidence="2 3" key="1">
    <citation type="journal article" date="2018" name="Genome Res.">
        <title>The genomic architecture and molecular evolution of ant odorant receptors.</title>
        <authorList>
            <person name="McKenzie S.K."/>
            <person name="Kronauer D.J.C."/>
        </authorList>
    </citation>
    <scope>NUCLEOTIDE SEQUENCE [LARGE SCALE GENOMIC DNA]</scope>
    <source>
        <strain evidence="2">Clonal line C1</strain>
    </source>
</reference>
<dbReference type="AlphaFoldDB" id="A0A3L8DQN6"/>
<dbReference type="EMBL" id="QOIP01000005">
    <property type="protein sequence ID" value="RLU22596.1"/>
    <property type="molecule type" value="Genomic_DNA"/>
</dbReference>
<feature type="region of interest" description="Disordered" evidence="1">
    <location>
        <begin position="1"/>
        <end position="30"/>
    </location>
</feature>
<evidence type="ECO:0000256" key="1">
    <source>
        <dbReference type="SAM" id="MobiDB-lite"/>
    </source>
</evidence>
<feature type="compositionally biased region" description="Basic and acidic residues" evidence="1">
    <location>
        <begin position="69"/>
        <end position="86"/>
    </location>
</feature>
<feature type="compositionally biased region" description="Acidic residues" evidence="1">
    <location>
        <begin position="18"/>
        <end position="29"/>
    </location>
</feature>
<evidence type="ECO:0000313" key="3">
    <source>
        <dbReference type="Proteomes" id="UP000279307"/>
    </source>
</evidence>
<accession>A0A3L8DQN6</accession>
<feature type="region of interest" description="Disordered" evidence="1">
    <location>
        <begin position="63"/>
        <end position="86"/>
    </location>
</feature>
<evidence type="ECO:0000313" key="2">
    <source>
        <dbReference type="EMBL" id="RLU22596.1"/>
    </source>
</evidence>
<name>A0A3L8DQN6_OOCBI</name>
<proteinExistence type="predicted"/>
<protein>
    <submittedName>
        <fullName evidence="2">Uncharacterized protein</fullName>
    </submittedName>
</protein>